<sequence length="109" mass="11727">VQASSGSVHISTGGYGCRAKSSPVKENGSVRHQEIPTEEAGAKAAESEASDEWTQGQEVALLKAMKEFPKDDAQRWGRIAEAVPGKGMNQCKKHYGSLLSAQREQKGKK</sequence>
<feature type="compositionally biased region" description="Polar residues" evidence="1">
    <location>
        <begin position="1"/>
        <end position="10"/>
    </location>
</feature>
<dbReference type="AlphaFoldDB" id="A0AAE0GC59"/>
<dbReference type="InterPro" id="IPR009057">
    <property type="entry name" value="Homeodomain-like_sf"/>
</dbReference>
<feature type="domain" description="Myb-like" evidence="2">
    <location>
        <begin position="45"/>
        <end position="99"/>
    </location>
</feature>
<proteinExistence type="predicted"/>
<organism evidence="3 4">
    <name type="scientific">Cymbomonas tetramitiformis</name>
    <dbReference type="NCBI Taxonomy" id="36881"/>
    <lineage>
        <taxon>Eukaryota</taxon>
        <taxon>Viridiplantae</taxon>
        <taxon>Chlorophyta</taxon>
        <taxon>Pyramimonadophyceae</taxon>
        <taxon>Pyramimonadales</taxon>
        <taxon>Pyramimonadaceae</taxon>
        <taxon>Cymbomonas</taxon>
    </lineage>
</organism>
<dbReference type="Pfam" id="PF00249">
    <property type="entry name" value="Myb_DNA-binding"/>
    <property type="match status" value="1"/>
</dbReference>
<dbReference type="Gene3D" id="1.10.10.60">
    <property type="entry name" value="Homeodomain-like"/>
    <property type="match status" value="1"/>
</dbReference>
<evidence type="ECO:0000259" key="2">
    <source>
        <dbReference type="PROSITE" id="PS50090"/>
    </source>
</evidence>
<dbReference type="SUPFAM" id="SSF46689">
    <property type="entry name" value="Homeodomain-like"/>
    <property type="match status" value="1"/>
</dbReference>
<dbReference type="EMBL" id="LGRX02007250">
    <property type="protein sequence ID" value="KAK3275396.1"/>
    <property type="molecule type" value="Genomic_DNA"/>
</dbReference>
<dbReference type="PROSITE" id="PS50090">
    <property type="entry name" value="MYB_LIKE"/>
    <property type="match status" value="1"/>
</dbReference>
<dbReference type="InterPro" id="IPR044634">
    <property type="entry name" value="Zuotin/DnaJC2"/>
</dbReference>
<dbReference type="Proteomes" id="UP001190700">
    <property type="component" value="Unassembled WGS sequence"/>
</dbReference>
<name>A0AAE0GC59_9CHLO</name>
<dbReference type="GO" id="GO:0051083">
    <property type="term" value="P:'de novo' cotranslational protein folding"/>
    <property type="evidence" value="ECO:0007669"/>
    <property type="project" value="InterPro"/>
</dbReference>
<dbReference type="CDD" id="cd00167">
    <property type="entry name" value="SANT"/>
    <property type="match status" value="1"/>
</dbReference>
<dbReference type="GO" id="GO:0030544">
    <property type="term" value="F:Hsp70 protein binding"/>
    <property type="evidence" value="ECO:0007669"/>
    <property type="project" value="InterPro"/>
</dbReference>
<feature type="non-terminal residue" evidence="3">
    <location>
        <position position="1"/>
    </location>
</feature>
<evidence type="ECO:0000256" key="1">
    <source>
        <dbReference type="SAM" id="MobiDB-lite"/>
    </source>
</evidence>
<dbReference type="PANTHER" id="PTHR43999">
    <property type="entry name" value="DNAJ HOMOLOG SUBFAMILY C MEMBER 2"/>
    <property type="match status" value="1"/>
</dbReference>
<dbReference type="GO" id="GO:0006450">
    <property type="term" value="P:regulation of translational fidelity"/>
    <property type="evidence" value="ECO:0007669"/>
    <property type="project" value="InterPro"/>
</dbReference>
<dbReference type="PANTHER" id="PTHR43999:SF1">
    <property type="entry name" value="DNAJ HOMOLOG SUBFAMILY C MEMBER 2"/>
    <property type="match status" value="1"/>
</dbReference>
<accession>A0AAE0GC59</accession>
<comment type="caution">
    <text evidence="3">The sequence shown here is derived from an EMBL/GenBank/DDBJ whole genome shotgun (WGS) entry which is preliminary data.</text>
</comment>
<dbReference type="SMART" id="SM00717">
    <property type="entry name" value="SANT"/>
    <property type="match status" value="1"/>
</dbReference>
<protein>
    <recommendedName>
        <fullName evidence="2">Myb-like domain-containing protein</fullName>
    </recommendedName>
</protein>
<reference evidence="3 4" key="1">
    <citation type="journal article" date="2015" name="Genome Biol. Evol.">
        <title>Comparative Genomics of a Bacterivorous Green Alga Reveals Evolutionary Causalities and Consequences of Phago-Mixotrophic Mode of Nutrition.</title>
        <authorList>
            <person name="Burns J.A."/>
            <person name="Paasch A."/>
            <person name="Narechania A."/>
            <person name="Kim E."/>
        </authorList>
    </citation>
    <scope>NUCLEOTIDE SEQUENCE [LARGE SCALE GENOMIC DNA]</scope>
    <source>
        <strain evidence="3 4">PLY_AMNH</strain>
    </source>
</reference>
<keyword evidence="4" id="KW-1185">Reference proteome</keyword>
<evidence type="ECO:0000313" key="4">
    <source>
        <dbReference type="Proteomes" id="UP001190700"/>
    </source>
</evidence>
<evidence type="ECO:0000313" key="3">
    <source>
        <dbReference type="EMBL" id="KAK3275396.1"/>
    </source>
</evidence>
<dbReference type="FunFam" id="1.10.10.60:FF:000416">
    <property type="entry name" value="Myb family transcription factor"/>
    <property type="match status" value="1"/>
</dbReference>
<dbReference type="GO" id="GO:0043022">
    <property type="term" value="F:ribosome binding"/>
    <property type="evidence" value="ECO:0007669"/>
    <property type="project" value="InterPro"/>
</dbReference>
<dbReference type="GO" id="GO:0005829">
    <property type="term" value="C:cytosol"/>
    <property type="evidence" value="ECO:0007669"/>
    <property type="project" value="TreeGrafter"/>
</dbReference>
<gene>
    <name evidence="3" type="ORF">CYMTET_16472</name>
</gene>
<feature type="region of interest" description="Disordered" evidence="1">
    <location>
        <begin position="1"/>
        <end position="53"/>
    </location>
</feature>
<dbReference type="InterPro" id="IPR001005">
    <property type="entry name" value="SANT/Myb"/>
</dbReference>